<reference evidence="1" key="2">
    <citation type="journal article" date="2015" name="Fish Shellfish Immunol.">
        <title>Early steps in the European eel (Anguilla anguilla)-Vibrio vulnificus interaction in the gills: Role of the RtxA13 toxin.</title>
        <authorList>
            <person name="Callol A."/>
            <person name="Pajuelo D."/>
            <person name="Ebbesson L."/>
            <person name="Teles M."/>
            <person name="MacKenzie S."/>
            <person name="Amaro C."/>
        </authorList>
    </citation>
    <scope>NUCLEOTIDE SEQUENCE</scope>
</reference>
<sequence length="49" mass="5704">MTSSYAKGKSLVQYISWNTKGLNNAVKRGRVLTHLKSSMLKLRFYRRLT</sequence>
<dbReference type="AlphaFoldDB" id="A0A0E9VJI2"/>
<organism evidence="1">
    <name type="scientific">Anguilla anguilla</name>
    <name type="common">European freshwater eel</name>
    <name type="synonym">Muraena anguilla</name>
    <dbReference type="NCBI Taxonomy" id="7936"/>
    <lineage>
        <taxon>Eukaryota</taxon>
        <taxon>Metazoa</taxon>
        <taxon>Chordata</taxon>
        <taxon>Craniata</taxon>
        <taxon>Vertebrata</taxon>
        <taxon>Euteleostomi</taxon>
        <taxon>Actinopterygii</taxon>
        <taxon>Neopterygii</taxon>
        <taxon>Teleostei</taxon>
        <taxon>Anguilliformes</taxon>
        <taxon>Anguillidae</taxon>
        <taxon>Anguilla</taxon>
    </lineage>
</organism>
<proteinExistence type="predicted"/>
<evidence type="ECO:0000313" key="1">
    <source>
        <dbReference type="EMBL" id="JAH78176.1"/>
    </source>
</evidence>
<name>A0A0E9VJI2_ANGAN</name>
<accession>A0A0E9VJI2</accession>
<dbReference type="EMBL" id="GBXM01030401">
    <property type="protein sequence ID" value="JAH78176.1"/>
    <property type="molecule type" value="Transcribed_RNA"/>
</dbReference>
<protein>
    <submittedName>
        <fullName evidence="1">Uncharacterized protein</fullName>
    </submittedName>
</protein>
<reference evidence="1" key="1">
    <citation type="submission" date="2014-11" db="EMBL/GenBank/DDBJ databases">
        <authorList>
            <person name="Amaro Gonzalez C."/>
        </authorList>
    </citation>
    <scope>NUCLEOTIDE SEQUENCE</scope>
</reference>